<evidence type="ECO:0000256" key="2">
    <source>
        <dbReference type="ARBA" id="ARBA00007365"/>
    </source>
</evidence>
<keyword evidence="10" id="KW-1185">Reference proteome</keyword>
<evidence type="ECO:0000256" key="1">
    <source>
        <dbReference type="ARBA" id="ARBA00000971"/>
    </source>
</evidence>
<dbReference type="CDD" id="cd00317">
    <property type="entry name" value="cyclophilin"/>
    <property type="match status" value="1"/>
</dbReference>
<dbReference type="InterPro" id="IPR001179">
    <property type="entry name" value="PPIase_FKBP_dom"/>
</dbReference>
<dbReference type="STRING" id="1073325.SAMN05444483_101435"/>
<dbReference type="PROSITE" id="PS50072">
    <property type="entry name" value="CSA_PPIASE_2"/>
    <property type="match status" value="1"/>
</dbReference>
<dbReference type="GO" id="GO:0003755">
    <property type="term" value="F:peptidyl-prolyl cis-trans isomerase activity"/>
    <property type="evidence" value="ECO:0007669"/>
    <property type="project" value="UniProtKB-KW"/>
</dbReference>
<dbReference type="OrthoDB" id="9807797at2"/>
<dbReference type="InterPro" id="IPR046357">
    <property type="entry name" value="PPIase_dom_sf"/>
</dbReference>
<comment type="similarity">
    <text evidence="2">Belongs to the cyclophilin-type PPIase family.</text>
</comment>
<dbReference type="Pfam" id="PF00160">
    <property type="entry name" value="Pro_isomerase"/>
    <property type="match status" value="1"/>
</dbReference>
<feature type="domain" description="PPIase cyclophilin-type" evidence="8">
    <location>
        <begin position="39"/>
        <end position="191"/>
    </location>
</feature>
<dbReference type="PROSITE" id="PS51257">
    <property type="entry name" value="PROKAR_LIPOPROTEIN"/>
    <property type="match status" value="1"/>
</dbReference>
<dbReference type="SUPFAM" id="SSF54534">
    <property type="entry name" value="FKBP-like"/>
    <property type="match status" value="1"/>
</dbReference>
<evidence type="ECO:0000259" key="7">
    <source>
        <dbReference type="PROSITE" id="PS50059"/>
    </source>
</evidence>
<dbReference type="InterPro" id="IPR044666">
    <property type="entry name" value="Cyclophilin_A-like"/>
</dbReference>
<dbReference type="PROSITE" id="PS00170">
    <property type="entry name" value="CSA_PPIASE_1"/>
    <property type="match status" value="1"/>
</dbReference>
<reference evidence="10" key="1">
    <citation type="submission" date="2016-11" db="EMBL/GenBank/DDBJ databases">
        <authorList>
            <person name="Varghese N."/>
            <person name="Submissions S."/>
        </authorList>
    </citation>
    <scope>NUCLEOTIDE SEQUENCE [LARGE SCALE GENOMIC DNA]</scope>
    <source>
        <strain evidence="10">DSM 24579</strain>
    </source>
</reference>
<evidence type="ECO:0000313" key="10">
    <source>
        <dbReference type="Proteomes" id="UP000183945"/>
    </source>
</evidence>
<dbReference type="EMBL" id="FQVT01000001">
    <property type="protein sequence ID" value="SHF51986.1"/>
    <property type="molecule type" value="Genomic_DNA"/>
</dbReference>
<evidence type="ECO:0000256" key="6">
    <source>
        <dbReference type="PROSITE-ProRule" id="PRU00277"/>
    </source>
</evidence>
<sequence>MRTSKFLVLFAMVITMISCNDQYPDLEDGMYAEFKTNKGSFIAELYFDQTPITVASFVSLAEGTNKMVDSTYKGKNYYDGLTFHRIIDGFVIQGGDPSGTGSGGPGYKFPDEFVDSLQHDAKGILSMANAGPGTNGSQFFITLAPTPNLNGRHSVFGKVIKGQDVVDAIGKVETGQRDKPKEPVTMEEVNIIRKGKAAENFDAPKKFEKGLQDLKDKEEAEAKKRKEAMTANAEEFESHKDEAKTLDSGLKIYFEEEGDGEKPKTGEMVQVWYEGYFEDGDIFDTNKKELAQEMGLFNPNRDAQGGYDNPMVVAYGPDAPMIPGFKEGMQQMKIGDKALLYIPSHLGYGERGAGGGVIPPNTDLVFRVELVGVQGENNPEHSIDF</sequence>
<dbReference type="InterPro" id="IPR029000">
    <property type="entry name" value="Cyclophilin-like_dom_sf"/>
</dbReference>
<dbReference type="PANTHER" id="PTHR45625:SF4">
    <property type="entry name" value="PEPTIDYLPROLYL ISOMERASE DOMAIN AND WD REPEAT-CONTAINING PROTEIN 1"/>
    <property type="match status" value="1"/>
</dbReference>
<evidence type="ECO:0000256" key="3">
    <source>
        <dbReference type="ARBA" id="ARBA00013194"/>
    </source>
</evidence>
<evidence type="ECO:0000256" key="4">
    <source>
        <dbReference type="ARBA" id="ARBA00023110"/>
    </source>
</evidence>
<organism evidence="9 10">
    <name type="scientific">Salegentibacter echinorum</name>
    <dbReference type="NCBI Taxonomy" id="1073325"/>
    <lineage>
        <taxon>Bacteria</taxon>
        <taxon>Pseudomonadati</taxon>
        <taxon>Bacteroidota</taxon>
        <taxon>Flavobacteriia</taxon>
        <taxon>Flavobacteriales</taxon>
        <taxon>Flavobacteriaceae</taxon>
        <taxon>Salegentibacter</taxon>
    </lineage>
</organism>
<dbReference type="Pfam" id="PF00254">
    <property type="entry name" value="FKBP_C"/>
    <property type="match status" value="1"/>
</dbReference>
<dbReference type="Gene3D" id="3.10.50.40">
    <property type="match status" value="1"/>
</dbReference>
<dbReference type="Proteomes" id="UP000183945">
    <property type="component" value="Unassembled WGS sequence"/>
</dbReference>
<evidence type="ECO:0000259" key="8">
    <source>
        <dbReference type="PROSITE" id="PS50072"/>
    </source>
</evidence>
<keyword evidence="5 6" id="KW-0413">Isomerase</keyword>
<dbReference type="InterPro" id="IPR002130">
    <property type="entry name" value="Cyclophilin-type_PPIase_dom"/>
</dbReference>
<gene>
    <name evidence="9" type="ORF">SAMN05444483_101435</name>
</gene>
<dbReference type="GO" id="GO:0006457">
    <property type="term" value="P:protein folding"/>
    <property type="evidence" value="ECO:0007669"/>
    <property type="project" value="InterPro"/>
</dbReference>
<feature type="domain" description="PPIase FKBP-type" evidence="7">
    <location>
        <begin position="266"/>
        <end position="374"/>
    </location>
</feature>
<keyword evidence="4 6" id="KW-0697">Rotamase</keyword>
<dbReference type="Gene3D" id="2.40.100.10">
    <property type="entry name" value="Cyclophilin-like"/>
    <property type="match status" value="1"/>
</dbReference>
<comment type="catalytic activity">
    <reaction evidence="1 6">
        <text>[protein]-peptidylproline (omega=180) = [protein]-peptidylproline (omega=0)</text>
        <dbReference type="Rhea" id="RHEA:16237"/>
        <dbReference type="Rhea" id="RHEA-COMP:10747"/>
        <dbReference type="Rhea" id="RHEA-COMP:10748"/>
        <dbReference type="ChEBI" id="CHEBI:83833"/>
        <dbReference type="ChEBI" id="CHEBI:83834"/>
        <dbReference type="EC" id="5.2.1.8"/>
    </reaction>
</comment>
<dbReference type="PRINTS" id="PR00153">
    <property type="entry name" value="CSAPPISMRASE"/>
</dbReference>
<protein>
    <recommendedName>
        <fullName evidence="3 6">peptidylprolyl isomerase</fullName>
        <ecNumber evidence="3 6">5.2.1.8</ecNumber>
    </recommendedName>
</protein>
<dbReference type="PROSITE" id="PS50059">
    <property type="entry name" value="FKBP_PPIASE"/>
    <property type="match status" value="1"/>
</dbReference>
<evidence type="ECO:0000313" key="9">
    <source>
        <dbReference type="EMBL" id="SHF51986.1"/>
    </source>
</evidence>
<name>A0A1M5CBD4_SALEC</name>
<dbReference type="AlphaFoldDB" id="A0A1M5CBD4"/>
<dbReference type="InterPro" id="IPR020892">
    <property type="entry name" value="Cyclophilin-type_PPIase_CS"/>
</dbReference>
<evidence type="ECO:0000256" key="5">
    <source>
        <dbReference type="ARBA" id="ARBA00023235"/>
    </source>
</evidence>
<dbReference type="EC" id="5.2.1.8" evidence="3 6"/>
<accession>A0A1M5CBD4</accession>
<proteinExistence type="inferred from homology"/>
<dbReference type="PANTHER" id="PTHR45625">
    <property type="entry name" value="PEPTIDYL-PROLYL CIS-TRANS ISOMERASE-RELATED"/>
    <property type="match status" value="1"/>
</dbReference>
<dbReference type="RefSeq" id="WP_072876224.1">
    <property type="nucleotide sequence ID" value="NZ_FQVT01000001.1"/>
</dbReference>
<dbReference type="SUPFAM" id="SSF50891">
    <property type="entry name" value="Cyclophilin-like"/>
    <property type="match status" value="1"/>
</dbReference>